<evidence type="ECO:0000256" key="4">
    <source>
        <dbReference type="ARBA" id="ARBA00023136"/>
    </source>
</evidence>
<evidence type="ECO:0000313" key="7">
    <source>
        <dbReference type="EMBL" id="KAB7502017.1"/>
    </source>
</evidence>
<sequence length="203" mass="21315">MAIDNRAGSIFGLYNAGDSSLNLSNSVSVHSSPGLSQLSPYLSIDPSYLQTQPEYLTLEGASQKRGRLELAFSQIGGLCMTGGLIGGGQGLYRGLIETSAAGHIGKIRRTQVINYVTKRGSATANMLGVIAVMYSGLGCLLYYSRGSKEDSFNTVGAGTLTGLLYKSTSGLRKCAIGGGIGLALSSMYVLFSSRDKITEKYGI</sequence>
<dbReference type="Pfam" id="PF02466">
    <property type="entry name" value="Tim17"/>
    <property type="match status" value="1"/>
</dbReference>
<evidence type="ECO:0000256" key="5">
    <source>
        <dbReference type="SAM" id="Phobius"/>
    </source>
</evidence>
<proteinExistence type="predicted"/>
<keyword evidence="8" id="KW-1185">Reference proteome</keyword>
<accession>A0A5N5SIA6</accession>
<dbReference type="AlphaFoldDB" id="A0A5N5SIA6"/>
<dbReference type="EMBL" id="SEYY01024801">
    <property type="protein sequence ID" value="KAB7493884.1"/>
    <property type="molecule type" value="Genomic_DNA"/>
</dbReference>
<feature type="transmembrane region" description="Helical" evidence="5">
    <location>
        <begin position="170"/>
        <end position="191"/>
    </location>
</feature>
<dbReference type="PANTHER" id="PTHR15371:SF0">
    <property type="entry name" value="SD19278P"/>
    <property type="match status" value="1"/>
</dbReference>
<evidence type="ECO:0000256" key="3">
    <source>
        <dbReference type="ARBA" id="ARBA00022989"/>
    </source>
</evidence>
<dbReference type="PANTHER" id="PTHR15371">
    <property type="entry name" value="TIM23"/>
    <property type="match status" value="1"/>
</dbReference>
<comment type="caution">
    <text evidence="6">The sequence shown here is derived from an EMBL/GenBank/DDBJ whole genome shotgun (WGS) entry which is preliminary data.</text>
</comment>
<dbReference type="InterPro" id="IPR045238">
    <property type="entry name" value="Tim23-like"/>
</dbReference>
<dbReference type="EMBL" id="SEYY01008815">
    <property type="protein sequence ID" value="KAB7502017.1"/>
    <property type="molecule type" value="Genomic_DNA"/>
</dbReference>
<keyword evidence="3 5" id="KW-1133">Transmembrane helix</keyword>
<dbReference type="OrthoDB" id="159299at2759"/>
<keyword evidence="2 5" id="KW-0812">Transmembrane</keyword>
<evidence type="ECO:0000256" key="1">
    <source>
        <dbReference type="ARBA" id="ARBA00004141"/>
    </source>
</evidence>
<organism evidence="6 8">
    <name type="scientific">Armadillidium nasatum</name>
    <dbReference type="NCBI Taxonomy" id="96803"/>
    <lineage>
        <taxon>Eukaryota</taxon>
        <taxon>Metazoa</taxon>
        <taxon>Ecdysozoa</taxon>
        <taxon>Arthropoda</taxon>
        <taxon>Crustacea</taxon>
        <taxon>Multicrustacea</taxon>
        <taxon>Malacostraca</taxon>
        <taxon>Eumalacostraca</taxon>
        <taxon>Peracarida</taxon>
        <taxon>Isopoda</taxon>
        <taxon>Oniscidea</taxon>
        <taxon>Crinocheta</taxon>
        <taxon>Armadillidiidae</taxon>
        <taxon>Armadillidium</taxon>
    </lineage>
</organism>
<dbReference type="Proteomes" id="UP000326759">
    <property type="component" value="Unassembled WGS sequence"/>
</dbReference>
<evidence type="ECO:0000313" key="6">
    <source>
        <dbReference type="EMBL" id="KAB7493884.1"/>
    </source>
</evidence>
<dbReference type="GO" id="GO:0008320">
    <property type="term" value="F:protein transmembrane transporter activity"/>
    <property type="evidence" value="ECO:0007669"/>
    <property type="project" value="TreeGrafter"/>
</dbReference>
<protein>
    <submittedName>
        <fullName evidence="6">Mitochondrial import inner membrane translocase subunit Tim23</fullName>
    </submittedName>
</protein>
<name>A0A5N5SIA6_9CRUS</name>
<keyword evidence="4 5" id="KW-0472">Membrane</keyword>
<dbReference type="GO" id="GO:0005744">
    <property type="term" value="C:TIM23 mitochondrial import inner membrane translocase complex"/>
    <property type="evidence" value="ECO:0007669"/>
    <property type="project" value="TreeGrafter"/>
</dbReference>
<evidence type="ECO:0000256" key="2">
    <source>
        <dbReference type="ARBA" id="ARBA00022692"/>
    </source>
</evidence>
<evidence type="ECO:0000313" key="8">
    <source>
        <dbReference type="Proteomes" id="UP000326759"/>
    </source>
</evidence>
<gene>
    <name evidence="6" type="ORF">Anas_04993</name>
    <name evidence="7" type="ORF">Anas_13307</name>
</gene>
<comment type="subcellular location">
    <subcellularLocation>
        <location evidence="1">Membrane</location>
        <topology evidence="1">Multi-pass membrane protein</topology>
    </subcellularLocation>
</comment>
<dbReference type="GO" id="GO:0030150">
    <property type="term" value="P:protein import into mitochondrial matrix"/>
    <property type="evidence" value="ECO:0007669"/>
    <property type="project" value="TreeGrafter"/>
</dbReference>
<reference evidence="6 8" key="1">
    <citation type="journal article" date="2019" name="PLoS Biol.">
        <title>Sex chromosomes control vertical transmission of feminizing Wolbachia symbionts in an isopod.</title>
        <authorList>
            <person name="Becking T."/>
            <person name="Chebbi M.A."/>
            <person name="Giraud I."/>
            <person name="Moumen B."/>
            <person name="Laverre T."/>
            <person name="Caubet Y."/>
            <person name="Peccoud J."/>
            <person name="Gilbert C."/>
            <person name="Cordaux R."/>
        </authorList>
    </citation>
    <scope>NUCLEOTIDE SEQUENCE [LARGE SCALE GENOMIC DNA]</scope>
    <source>
        <strain evidence="6">ANa2</strain>
        <tissue evidence="6">Whole body excluding digestive tract and cuticle</tissue>
    </source>
</reference>
<feature type="transmembrane region" description="Helical" evidence="5">
    <location>
        <begin position="124"/>
        <end position="143"/>
    </location>
</feature>